<protein>
    <submittedName>
        <fullName evidence="3">Methyltransferase</fullName>
    </submittedName>
</protein>
<dbReference type="EMBL" id="AP027272">
    <property type="protein sequence ID" value="BDX07522.1"/>
    <property type="molecule type" value="Genomic_DNA"/>
</dbReference>
<dbReference type="Proteomes" id="UP001333710">
    <property type="component" value="Chromosome"/>
</dbReference>
<dbReference type="GO" id="GO:0008168">
    <property type="term" value="F:methyltransferase activity"/>
    <property type="evidence" value="ECO:0007669"/>
    <property type="project" value="UniProtKB-KW"/>
</dbReference>
<organism evidence="3 4">
    <name type="scientific">Planctobacterium marinum</name>
    <dbReference type="NCBI Taxonomy" id="1631968"/>
    <lineage>
        <taxon>Bacteria</taxon>
        <taxon>Pseudomonadati</taxon>
        <taxon>Pseudomonadota</taxon>
        <taxon>Gammaproteobacteria</taxon>
        <taxon>Alteromonadales</taxon>
        <taxon>Alteromonadaceae</taxon>
        <taxon>Planctobacterium</taxon>
    </lineage>
</organism>
<evidence type="ECO:0000259" key="2">
    <source>
        <dbReference type="Pfam" id="PF13649"/>
    </source>
</evidence>
<evidence type="ECO:0000313" key="3">
    <source>
        <dbReference type="EMBL" id="BDX07522.1"/>
    </source>
</evidence>
<evidence type="ECO:0000313" key="4">
    <source>
        <dbReference type="Proteomes" id="UP001333710"/>
    </source>
</evidence>
<keyword evidence="3" id="KW-0489">Methyltransferase</keyword>
<reference evidence="3" key="1">
    <citation type="submission" date="2023-01" db="EMBL/GenBank/DDBJ databases">
        <title>Complete genome sequence of Planctobacterium marinum strain Dej080120_11.</title>
        <authorList>
            <person name="Ueki S."/>
            <person name="Maruyama F."/>
        </authorList>
    </citation>
    <scope>NUCLEOTIDE SEQUENCE</scope>
    <source>
        <strain evidence="3">Dej080120_11</strain>
    </source>
</reference>
<proteinExistence type="predicted"/>
<gene>
    <name evidence="3" type="ORF">MACH26_30430</name>
</gene>
<evidence type="ECO:0000256" key="1">
    <source>
        <dbReference type="ARBA" id="ARBA00022679"/>
    </source>
</evidence>
<dbReference type="InterPro" id="IPR029063">
    <property type="entry name" value="SAM-dependent_MTases_sf"/>
</dbReference>
<dbReference type="CDD" id="cd02440">
    <property type="entry name" value="AdoMet_MTases"/>
    <property type="match status" value="1"/>
</dbReference>
<keyword evidence="4" id="KW-1185">Reference proteome</keyword>
<dbReference type="Gene3D" id="3.40.50.150">
    <property type="entry name" value="Vaccinia Virus protein VP39"/>
    <property type="match status" value="1"/>
</dbReference>
<accession>A0AA48HPZ0</accession>
<dbReference type="PANTHER" id="PTHR43861">
    <property type="entry name" value="TRANS-ACONITATE 2-METHYLTRANSFERASE-RELATED"/>
    <property type="match status" value="1"/>
</dbReference>
<dbReference type="KEGG" id="pmaw:MACH26_30430"/>
<name>A0AA48HPZ0_9ALTE</name>
<keyword evidence="1" id="KW-0808">Transferase</keyword>
<sequence length="224" mass="24251">MSDSWDDYADGWDSNDAVIHYAIKAHEALLATMSPAGMTVLDFGCGTGLLTEKLASVASSVVALDTSSKMLSVLKQKALKNVTTFHGELTQTTLKTEPLLQQKFDLIVASSALAFVPDYVATVKLLALQLAANGTLVQWDWLKAESAEGMGFSEEQIDVAMQSAGLKDIQISVPFSLNSPQRDMPVVMAVAKKNNNRLLKKHYCGPMPRRIAAIANEPQLRTAP</sequence>
<feature type="domain" description="Methyltransferase" evidence="2">
    <location>
        <begin position="40"/>
        <end position="127"/>
    </location>
</feature>
<dbReference type="AlphaFoldDB" id="A0AA48HPZ0"/>
<dbReference type="InterPro" id="IPR041698">
    <property type="entry name" value="Methyltransf_25"/>
</dbReference>
<dbReference type="RefSeq" id="WP_338293552.1">
    <property type="nucleotide sequence ID" value="NZ_AP027272.1"/>
</dbReference>
<dbReference type="GO" id="GO:0032259">
    <property type="term" value="P:methylation"/>
    <property type="evidence" value="ECO:0007669"/>
    <property type="project" value="UniProtKB-KW"/>
</dbReference>
<dbReference type="SUPFAM" id="SSF53335">
    <property type="entry name" value="S-adenosyl-L-methionine-dependent methyltransferases"/>
    <property type="match status" value="1"/>
</dbReference>
<dbReference type="Pfam" id="PF13649">
    <property type="entry name" value="Methyltransf_25"/>
    <property type="match status" value="1"/>
</dbReference>